<accession>A0A914VUQ6</accession>
<dbReference type="AlphaFoldDB" id="A0A914VUQ6"/>
<sequence>MEMACAKFRLVEVVVVEGEASTADYLLSDEECGSSSPRRESASRLAVVVPPPFARPHSPAAAAPVRIHPPDKDCPPTAPHGVSPLLLLTTAEVTTAAGGTRLSTLSPSFARPTHSSLFAGFSCRAAANGLDPSCCRFRSAAQTRKSRRPLIDSSCASGQQCIGGTVCDLRTMKCLCPVGTVPHMDTLSCVGAGEIPSTSSTTGTGSDIRLQPPRLSATHPTLSPYLPQALPITPTTSYGIPYSIVPTPSPMNTNQQQPQPFYSISPQPFPAPTSVPTRPAPYMNPNQPAPVPTRQPYIYPEAQSTYLSLPTPTPSMNNFATVAPGSSCRNGQKCTGGSLCNHMVGVCMCPSNTEDQGGTCVIIQLEKVRVGDRCDRFSECGDDSTCFQGRCQCVSPLTLHNGKCIPQQAVGARVGPGEPCDMGQTCIKGSVCDTNVPVCLCPNGTELRDDSCVSSDDNTQSGGVQTVFVTSGGQQLGSTNQAGVGAKCALNTECMIGAYCNGNTNPPSCQCLSTHVNIEGKCHK</sequence>
<name>A0A914VUQ6_9BILA</name>
<evidence type="ECO:0000313" key="2">
    <source>
        <dbReference type="Proteomes" id="UP000887566"/>
    </source>
</evidence>
<dbReference type="WBParaSite" id="PSAMB.scaffold2425size23330.g17719.t2">
    <property type="protein sequence ID" value="PSAMB.scaffold2425size23330.g17719.t2"/>
    <property type="gene ID" value="PSAMB.scaffold2425size23330.g17719"/>
</dbReference>
<dbReference type="SMART" id="SM00181">
    <property type="entry name" value="EGF"/>
    <property type="match status" value="3"/>
</dbReference>
<dbReference type="Proteomes" id="UP000887566">
    <property type="component" value="Unplaced"/>
</dbReference>
<feature type="domain" description="EGF-like" evidence="1">
    <location>
        <begin position="327"/>
        <end position="361"/>
    </location>
</feature>
<evidence type="ECO:0000313" key="3">
    <source>
        <dbReference type="WBParaSite" id="PSAMB.scaffold2425size23330.g17719.t2"/>
    </source>
</evidence>
<feature type="domain" description="EGF-like" evidence="1">
    <location>
        <begin position="154"/>
        <end position="190"/>
    </location>
</feature>
<dbReference type="InterPro" id="IPR000742">
    <property type="entry name" value="EGF"/>
</dbReference>
<evidence type="ECO:0000259" key="1">
    <source>
        <dbReference type="SMART" id="SM00181"/>
    </source>
</evidence>
<keyword evidence="2" id="KW-1185">Reference proteome</keyword>
<dbReference type="InterPro" id="IPR052740">
    <property type="entry name" value="CE4"/>
</dbReference>
<dbReference type="InterPro" id="IPR006149">
    <property type="entry name" value="EB_dom"/>
</dbReference>
<feature type="domain" description="EGF-like" evidence="1">
    <location>
        <begin position="419"/>
        <end position="453"/>
    </location>
</feature>
<dbReference type="Pfam" id="PF01683">
    <property type="entry name" value="EB"/>
    <property type="match status" value="2"/>
</dbReference>
<proteinExistence type="predicted"/>
<organism evidence="2 3">
    <name type="scientific">Plectus sambesii</name>
    <dbReference type="NCBI Taxonomy" id="2011161"/>
    <lineage>
        <taxon>Eukaryota</taxon>
        <taxon>Metazoa</taxon>
        <taxon>Ecdysozoa</taxon>
        <taxon>Nematoda</taxon>
        <taxon>Chromadorea</taxon>
        <taxon>Plectida</taxon>
        <taxon>Plectina</taxon>
        <taxon>Plectoidea</taxon>
        <taxon>Plectidae</taxon>
        <taxon>Plectus</taxon>
    </lineage>
</organism>
<protein>
    <submittedName>
        <fullName evidence="3">EGF-like domain-containing protein</fullName>
    </submittedName>
</protein>
<reference evidence="3" key="1">
    <citation type="submission" date="2022-11" db="UniProtKB">
        <authorList>
            <consortium name="WormBaseParasite"/>
        </authorList>
    </citation>
    <scope>IDENTIFICATION</scope>
</reference>
<dbReference type="PANTHER" id="PTHR45985">
    <property type="match status" value="1"/>
</dbReference>
<dbReference type="PANTHER" id="PTHR45985:SF11">
    <property type="entry name" value="EGF-LIKE DOMAIN-CONTAINING PROTEIN"/>
    <property type="match status" value="1"/>
</dbReference>